<dbReference type="SUPFAM" id="SSF46894">
    <property type="entry name" value="C-terminal effector domain of the bipartite response regulators"/>
    <property type="match status" value="1"/>
</dbReference>
<evidence type="ECO:0000256" key="3">
    <source>
        <dbReference type="ARBA" id="ARBA00023015"/>
    </source>
</evidence>
<keyword evidence="5" id="KW-0804">Transcription</keyword>
<evidence type="ECO:0000259" key="8">
    <source>
        <dbReference type="PROSITE" id="PS50110"/>
    </source>
</evidence>
<feature type="domain" description="Response regulatory" evidence="8">
    <location>
        <begin position="3"/>
        <end position="116"/>
    </location>
</feature>
<feature type="modified residue" description="4-aspartylphosphate" evidence="6">
    <location>
        <position position="52"/>
    </location>
</feature>
<dbReference type="eggNOG" id="COG0745">
    <property type="taxonomic scope" value="Bacteria"/>
</dbReference>
<dbReference type="GO" id="GO:0032993">
    <property type="term" value="C:protein-DNA complex"/>
    <property type="evidence" value="ECO:0007669"/>
    <property type="project" value="TreeGrafter"/>
</dbReference>
<dbReference type="InterPro" id="IPR001867">
    <property type="entry name" value="OmpR/PhoB-type_DNA-bd"/>
</dbReference>
<dbReference type="SUPFAM" id="SSF52172">
    <property type="entry name" value="CheY-like"/>
    <property type="match status" value="1"/>
</dbReference>
<reference evidence="10 11" key="1">
    <citation type="submission" date="2011-11" db="EMBL/GenBank/DDBJ databases">
        <title>Complete sequence of Spirochaeta sp. grapes.</title>
        <authorList>
            <consortium name="US DOE Joint Genome Institute"/>
            <person name="Lucas S."/>
            <person name="Han J."/>
            <person name="Lapidus A."/>
            <person name="Cheng J.-F."/>
            <person name="Goodwin L."/>
            <person name="Pitluck S."/>
            <person name="Peters L."/>
            <person name="Ovchinnikova G."/>
            <person name="Munk A.C."/>
            <person name="Detter J.C."/>
            <person name="Han C."/>
            <person name="Tapia R."/>
            <person name="Land M."/>
            <person name="Hauser L."/>
            <person name="Kyrpides N."/>
            <person name="Ivanova N."/>
            <person name="Pagani I."/>
            <person name="Ritalahtilisa K."/>
            <person name="Loeffler F."/>
            <person name="Woyke T."/>
        </authorList>
    </citation>
    <scope>NUCLEOTIDE SEQUENCE [LARGE SCALE GENOMIC DNA]</scope>
    <source>
        <strain evidence="11">ATCC BAA-1885 / DSM 22778 / Grapes</strain>
    </source>
</reference>
<keyword evidence="1 6" id="KW-0597">Phosphoprotein</keyword>
<dbReference type="Proteomes" id="UP000005632">
    <property type="component" value="Chromosome"/>
</dbReference>
<dbReference type="RefSeq" id="WP_014269697.1">
    <property type="nucleotide sequence ID" value="NC_016633.1"/>
</dbReference>
<name>G8QRR5_SPHPG</name>
<evidence type="ECO:0000256" key="1">
    <source>
        <dbReference type="ARBA" id="ARBA00022553"/>
    </source>
</evidence>
<evidence type="ECO:0000313" key="10">
    <source>
        <dbReference type="EMBL" id="AEV28848.1"/>
    </source>
</evidence>
<proteinExistence type="predicted"/>
<dbReference type="Pfam" id="PF00486">
    <property type="entry name" value="Trans_reg_C"/>
    <property type="match status" value="1"/>
</dbReference>
<dbReference type="GO" id="GO:0005829">
    <property type="term" value="C:cytosol"/>
    <property type="evidence" value="ECO:0007669"/>
    <property type="project" value="TreeGrafter"/>
</dbReference>
<dbReference type="PROSITE" id="PS50110">
    <property type="entry name" value="RESPONSE_REGULATORY"/>
    <property type="match status" value="1"/>
</dbReference>
<dbReference type="InterPro" id="IPR039420">
    <property type="entry name" value="WalR-like"/>
</dbReference>
<evidence type="ECO:0000256" key="7">
    <source>
        <dbReference type="PROSITE-ProRule" id="PRU01091"/>
    </source>
</evidence>
<sequence length="243" mass="27429">MKLIYIVDANASDREGMKQYLELSGYEVQAFEELHGVQLAIARQVPDLLLLDVNLPDGDGFSYIKKLKQNYVFPVIFVSGRIAESDRILGFELGADDYICKPFSSKELVLRVHALFRRIDVSVSAFRSGSTWVMGNSIMQLDEVSHLFSIDGKQVPLTAAEWRIMSYLVSNSGILITRSQILEHCFDYSFESYDRIVDTHVKNMRAKMGPLGSQWIETVRGYGYRFAGHSTASHAVVASEDKE</sequence>
<evidence type="ECO:0000256" key="4">
    <source>
        <dbReference type="ARBA" id="ARBA00023125"/>
    </source>
</evidence>
<dbReference type="OrthoDB" id="368799at2"/>
<dbReference type="SMART" id="SM00448">
    <property type="entry name" value="REC"/>
    <property type="match status" value="1"/>
</dbReference>
<dbReference type="Gene3D" id="3.40.50.2300">
    <property type="match status" value="1"/>
</dbReference>
<evidence type="ECO:0000256" key="6">
    <source>
        <dbReference type="PROSITE-ProRule" id="PRU00169"/>
    </source>
</evidence>
<evidence type="ECO:0000256" key="2">
    <source>
        <dbReference type="ARBA" id="ARBA00023012"/>
    </source>
</evidence>
<organism evidence="10 11">
    <name type="scientific">Sphaerochaeta pleomorpha (strain ATCC BAA-1885 / DSM 22778 / Grapes)</name>
    <dbReference type="NCBI Taxonomy" id="158190"/>
    <lineage>
        <taxon>Bacteria</taxon>
        <taxon>Pseudomonadati</taxon>
        <taxon>Spirochaetota</taxon>
        <taxon>Spirochaetia</taxon>
        <taxon>Spirochaetales</taxon>
        <taxon>Sphaerochaetaceae</taxon>
        <taxon>Sphaerochaeta</taxon>
    </lineage>
</organism>
<dbReference type="GO" id="GO:0000976">
    <property type="term" value="F:transcription cis-regulatory region binding"/>
    <property type="evidence" value="ECO:0007669"/>
    <property type="project" value="TreeGrafter"/>
</dbReference>
<dbReference type="SMART" id="SM00862">
    <property type="entry name" value="Trans_reg_C"/>
    <property type="match status" value="1"/>
</dbReference>
<dbReference type="HOGENOM" id="CLU_000445_30_4_12"/>
<keyword evidence="4 7" id="KW-0238">DNA-binding</keyword>
<dbReference type="PROSITE" id="PS51755">
    <property type="entry name" value="OMPR_PHOB"/>
    <property type="match status" value="1"/>
</dbReference>
<dbReference type="Pfam" id="PF00072">
    <property type="entry name" value="Response_reg"/>
    <property type="match status" value="1"/>
</dbReference>
<dbReference type="PANTHER" id="PTHR48111">
    <property type="entry name" value="REGULATOR OF RPOS"/>
    <property type="match status" value="1"/>
</dbReference>
<keyword evidence="11" id="KW-1185">Reference proteome</keyword>
<keyword evidence="2" id="KW-0902">Two-component regulatory system</keyword>
<protein>
    <submittedName>
        <fullName evidence="10">Response regulator with CheY-like receiver domain and winged-helix DNA-binding domain</fullName>
    </submittedName>
</protein>
<feature type="DNA-binding region" description="OmpR/PhoB-type" evidence="7">
    <location>
        <begin position="129"/>
        <end position="228"/>
    </location>
</feature>
<dbReference type="InterPro" id="IPR036388">
    <property type="entry name" value="WH-like_DNA-bd_sf"/>
</dbReference>
<dbReference type="Gene3D" id="6.10.250.690">
    <property type="match status" value="1"/>
</dbReference>
<dbReference type="EMBL" id="CP003155">
    <property type="protein sequence ID" value="AEV28848.1"/>
    <property type="molecule type" value="Genomic_DNA"/>
</dbReference>
<dbReference type="Gene3D" id="1.10.10.10">
    <property type="entry name" value="Winged helix-like DNA-binding domain superfamily/Winged helix DNA-binding domain"/>
    <property type="match status" value="1"/>
</dbReference>
<dbReference type="GO" id="GO:0000156">
    <property type="term" value="F:phosphorelay response regulator activity"/>
    <property type="evidence" value="ECO:0007669"/>
    <property type="project" value="TreeGrafter"/>
</dbReference>
<dbReference type="InterPro" id="IPR001789">
    <property type="entry name" value="Sig_transdc_resp-reg_receiver"/>
</dbReference>
<feature type="domain" description="OmpR/PhoB-type" evidence="9">
    <location>
        <begin position="129"/>
        <end position="228"/>
    </location>
</feature>
<dbReference type="InterPro" id="IPR016032">
    <property type="entry name" value="Sig_transdc_resp-reg_C-effctor"/>
</dbReference>
<evidence type="ECO:0000259" key="9">
    <source>
        <dbReference type="PROSITE" id="PS51755"/>
    </source>
</evidence>
<dbReference type="GO" id="GO:0006355">
    <property type="term" value="P:regulation of DNA-templated transcription"/>
    <property type="evidence" value="ECO:0007669"/>
    <property type="project" value="InterPro"/>
</dbReference>
<evidence type="ECO:0000256" key="5">
    <source>
        <dbReference type="ARBA" id="ARBA00023163"/>
    </source>
</evidence>
<evidence type="ECO:0000313" key="11">
    <source>
        <dbReference type="Proteomes" id="UP000005632"/>
    </source>
</evidence>
<dbReference type="CDD" id="cd00383">
    <property type="entry name" value="trans_reg_C"/>
    <property type="match status" value="1"/>
</dbReference>
<dbReference type="InterPro" id="IPR011006">
    <property type="entry name" value="CheY-like_superfamily"/>
</dbReference>
<dbReference type="KEGG" id="sgp:SpiGrapes_1024"/>
<accession>G8QRR5</accession>
<gene>
    <name evidence="10" type="ordered locus">SpiGrapes_1024</name>
</gene>
<keyword evidence="3" id="KW-0805">Transcription regulation</keyword>
<dbReference type="AlphaFoldDB" id="G8QRR5"/>
<dbReference type="PANTHER" id="PTHR48111:SF1">
    <property type="entry name" value="TWO-COMPONENT RESPONSE REGULATOR ORR33"/>
    <property type="match status" value="1"/>
</dbReference>
<dbReference type="STRING" id="158190.SpiGrapes_1024"/>